<comment type="subcellular location">
    <subcellularLocation>
        <location evidence="1">Cell outer membrane</location>
    </subcellularLocation>
</comment>
<dbReference type="EMBL" id="BMIP01000008">
    <property type="protein sequence ID" value="GGD79311.1"/>
    <property type="molecule type" value="Genomic_DNA"/>
</dbReference>
<dbReference type="Gene3D" id="3.30.1330.60">
    <property type="entry name" value="OmpA-like domain"/>
    <property type="match status" value="1"/>
</dbReference>
<dbReference type="PROSITE" id="PS51123">
    <property type="entry name" value="OMPA_2"/>
    <property type="match status" value="1"/>
</dbReference>
<reference evidence="6" key="1">
    <citation type="journal article" date="2014" name="Int. J. Syst. Evol. Microbiol.">
        <title>Complete genome sequence of Corynebacterium casei LMG S-19264T (=DSM 44701T), isolated from a smear-ripened cheese.</title>
        <authorList>
            <consortium name="US DOE Joint Genome Institute (JGI-PGF)"/>
            <person name="Walter F."/>
            <person name="Albersmeier A."/>
            <person name="Kalinowski J."/>
            <person name="Ruckert C."/>
        </authorList>
    </citation>
    <scope>NUCLEOTIDE SEQUENCE</scope>
    <source>
        <strain evidence="6">CGMCC 1.15360</strain>
    </source>
</reference>
<evidence type="ECO:0000256" key="4">
    <source>
        <dbReference type="PROSITE-ProRule" id="PRU00473"/>
    </source>
</evidence>
<evidence type="ECO:0000256" key="2">
    <source>
        <dbReference type="ARBA" id="ARBA00023136"/>
    </source>
</evidence>
<dbReference type="Proteomes" id="UP000612349">
    <property type="component" value="Unassembled WGS sequence"/>
</dbReference>
<dbReference type="OrthoDB" id="9782229at2"/>
<name>A0A916Z899_9SPHN</name>
<dbReference type="PRINTS" id="PR01021">
    <property type="entry name" value="OMPADOMAIN"/>
</dbReference>
<keyword evidence="2 4" id="KW-0472">Membrane</keyword>
<dbReference type="PANTHER" id="PTHR30329">
    <property type="entry name" value="STATOR ELEMENT OF FLAGELLAR MOTOR COMPLEX"/>
    <property type="match status" value="1"/>
</dbReference>
<dbReference type="InterPro" id="IPR036737">
    <property type="entry name" value="OmpA-like_sf"/>
</dbReference>
<accession>A0A916Z899</accession>
<keyword evidence="7" id="KW-1185">Reference proteome</keyword>
<dbReference type="CDD" id="cd07185">
    <property type="entry name" value="OmpA_C-like"/>
    <property type="match status" value="1"/>
</dbReference>
<evidence type="ECO:0000313" key="7">
    <source>
        <dbReference type="Proteomes" id="UP000612349"/>
    </source>
</evidence>
<comment type="caution">
    <text evidence="6">The sequence shown here is derived from an EMBL/GenBank/DDBJ whole genome shotgun (WGS) entry which is preliminary data.</text>
</comment>
<evidence type="ECO:0000313" key="6">
    <source>
        <dbReference type="EMBL" id="GGD79311.1"/>
    </source>
</evidence>
<dbReference type="PANTHER" id="PTHR30329:SF21">
    <property type="entry name" value="LIPOPROTEIN YIAD-RELATED"/>
    <property type="match status" value="1"/>
</dbReference>
<gene>
    <name evidence="6" type="ORF">GCM10010990_31490</name>
</gene>
<dbReference type="InterPro" id="IPR006665">
    <property type="entry name" value="OmpA-like"/>
</dbReference>
<dbReference type="AlphaFoldDB" id="A0A916Z899"/>
<dbReference type="InterPro" id="IPR050330">
    <property type="entry name" value="Bact_OuterMem_StrucFunc"/>
</dbReference>
<dbReference type="Pfam" id="PF00691">
    <property type="entry name" value="OmpA"/>
    <property type="match status" value="1"/>
</dbReference>
<evidence type="ECO:0000256" key="1">
    <source>
        <dbReference type="ARBA" id="ARBA00004442"/>
    </source>
</evidence>
<dbReference type="RefSeq" id="WP_082922194.1">
    <property type="nucleotide sequence ID" value="NZ_BMIP01000008.1"/>
</dbReference>
<dbReference type="SUPFAM" id="SSF103088">
    <property type="entry name" value="OmpA-like"/>
    <property type="match status" value="1"/>
</dbReference>
<evidence type="ECO:0000259" key="5">
    <source>
        <dbReference type="PROSITE" id="PS51123"/>
    </source>
</evidence>
<sequence>MDTGMVSVDQSAMAAELDRSGQINLQGVYFDTGKSVLKPNSGPAIEDVVALMSQRPELKLQIVGHTDSVGNATTNQLLSQDRANAVRSALIARGVATDRLVAYGVGSQQPIASNATSEGPGASCCCASTDLAIQQKGHHKMKRTTIALLAAVMIAGFPVMSAEAKRPTPIPLLPERSEPTALALLANQDAVVNAEGEALLKEMVRSLYISADRETAEAGVDLYFLRVENGKVVKLMNTVVNGEDLSQMRARFPMM</sequence>
<reference evidence="6" key="2">
    <citation type="submission" date="2020-09" db="EMBL/GenBank/DDBJ databases">
        <authorList>
            <person name="Sun Q."/>
            <person name="Zhou Y."/>
        </authorList>
    </citation>
    <scope>NUCLEOTIDE SEQUENCE</scope>
    <source>
        <strain evidence="6">CGMCC 1.15360</strain>
    </source>
</reference>
<dbReference type="InterPro" id="IPR006664">
    <property type="entry name" value="OMP_bac"/>
</dbReference>
<keyword evidence="3" id="KW-0998">Cell outer membrane</keyword>
<protein>
    <recommendedName>
        <fullName evidence="5">OmpA-like domain-containing protein</fullName>
    </recommendedName>
</protein>
<organism evidence="6 7">
    <name type="scientific">Croceicoccus mobilis</name>
    <dbReference type="NCBI Taxonomy" id="1703339"/>
    <lineage>
        <taxon>Bacteria</taxon>
        <taxon>Pseudomonadati</taxon>
        <taxon>Pseudomonadota</taxon>
        <taxon>Alphaproteobacteria</taxon>
        <taxon>Sphingomonadales</taxon>
        <taxon>Erythrobacteraceae</taxon>
        <taxon>Croceicoccus</taxon>
    </lineage>
</organism>
<dbReference type="GO" id="GO:0009279">
    <property type="term" value="C:cell outer membrane"/>
    <property type="evidence" value="ECO:0007669"/>
    <property type="project" value="UniProtKB-SubCell"/>
</dbReference>
<proteinExistence type="predicted"/>
<feature type="domain" description="OmpA-like" evidence="5">
    <location>
        <begin position="17"/>
        <end position="152"/>
    </location>
</feature>
<evidence type="ECO:0000256" key="3">
    <source>
        <dbReference type="ARBA" id="ARBA00023237"/>
    </source>
</evidence>